<proteinExistence type="predicted"/>
<reference evidence="1 2" key="1">
    <citation type="submission" date="2019-08" db="EMBL/GenBank/DDBJ databases">
        <title>Complete genome sequence of Rhodanobacter glycinis strain T01E-68 isolated from tomato root.</title>
        <authorList>
            <person name="Weon H.-Y."/>
            <person name="Lee S.A."/>
        </authorList>
    </citation>
    <scope>NUCLEOTIDE SEQUENCE [LARGE SCALE GENOMIC DNA]</scope>
    <source>
        <strain evidence="1 2">T01E-68</strain>
    </source>
</reference>
<dbReference type="KEGG" id="rgl:CS053_08210"/>
<gene>
    <name evidence="1" type="ORF">CS053_08210</name>
</gene>
<protein>
    <submittedName>
        <fullName evidence="1">Uncharacterized protein</fullName>
    </submittedName>
</protein>
<evidence type="ECO:0000313" key="2">
    <source>
        <dbReference type="Proteomes" id="UP000321807"/>
    </source>
</evidence>
<organism evidence="1 2">
    <name type="scientific">Rhodanobacter glycinis</name>
    <dbReference type="NCBI Taxonomy" id="582702"/>
    <lineage>
        <taxon>Bacteria</taxon>
        <taxon>Pseudomonadati</taxon>
        <taxon>Pseudomonadota</taxon>
        <taxon>Gammaproteobacteria</taxon>
        <taxon>Lysobacterales</taxon>
        <taxon>Rhodanobacteraceae</taxon>
        <taxon>Rhodanobacter</taxon>
    </lineage>
</organism>
<evidence type="ECO:0000313" key="1">
    <source>
        <dbReference type="EMBL" id="QEE24483.1"/>
    </source>
</evidence>
<dbReference type="Proteomes" id="UP000321807">
    <property type="component" value="Chromosome"/>
</dbReference>
<name>A0A5B9DWV2_9GAMM</name>
<sequence length="108" mass="12379">MFTVTEKAQRPARMDGKCFYCQQAIGATHKDDCVLVSKKVVVRMIVEYEVEVPQEWNAAQVEFHRNAGSWCSNNAMRELEELQEAQGCLCHAARFEYVKDASEPYLSE</sequence>
<dbReference type="RefSeq" id="WP_147627076.1">
    <property type="nucleotide sequence ID" value="NZ_CP042807.1"/>
</dbReference>
<accession>A0A5B9DWV2</accession>
<dbReference type="AlphaFoldDB" id="A0A5B9DWV2"/>
<dbReference type="EMBL" id="CP042807">
    <property type="protein sequence ID" value="QEE24483.1"/>
    <property type="molecule type" value="Genomic_DNA"/>
</dbReference>